<evidence type="ECO:0000313" key="1">
    <source>
        <dbReference type="EMBL" id="KAF1975555.1"/>
    </source>
</evidence>
<dbReference type="Proteomes" id="UP000800036">
    <property type="component" value="Unassembled WGS sequence"/>
</dbReference>
<gene>
    <name evidence="1" type="ORF">BU23DRAFT_76335</name>
</gene>
<dbReference type="EMBL" id="ML976670">
    <property type="protein sequence ID" value="KAF1975555.1"/>
    <property type="molecule type" value="Genomic_DNA"/>
</dbReference>
<accession>A0A6A5VEP3</accession>
<keyword evidence="2" id="KW-1185">Reference proteome</keyword>
<dbReference type="AlphaFoldDB" id="A0A6A5VEP3"/>
<evidence type="ECO:0000313" key="2">
    <source>
        <dbReference type="Proteomes" id="UP000800036"/>
    </source>
</evidence>
<organism evidence="1 2">
    <name type="scientific">Bimuria novae-zelandiae CBS 107.79</name>
    <dbReference type="NCBI Taxonomy" id="1447943"/>
    <lineage>
        <taxon>Eukaryota</taxon>
        <taxon>Fungi</taxon>
        <taxon>Dikarya</taxon>
        <taxon>Ascomycota</taxon>
        <taxon>Pezizomycotina</taxon>
        <taxon>Dothideomycetes</taxon>
        <taxon>Pleosporomycetidae</taxon>
        <taxon>Pleosporales</taxon>
        <taxon>Massarineae</taxon>
        <taxon>Didymosphaeriaceae</taxon>
        <taxon>Bimuria</taxon>
    </lineage>
</organism>
<reference evidence="1" key="1">
    <citation type="journal article" date="2020" name="Stud. Mycol.">
        <title>101 Dothideomycetes genomes: a test case for predicting lifestyles and emergence of pathogens.</title>
        <authorList>
            <person name="Haridas S."/>
            <person name="Albert R."/>
            <person name="Binder M."/>
            <person name="Bloem J."/>
            <person name="Labutti K."/>
            <person name="Salamov A."/>
            <person name="Andreopoulos B."/>
            <person name="Baker S."/>
            <person name="Barry K."/>
            <person name="Bills G."/>
            <person name="Bluhm B."/>
            <person name="Cannon C."/>
            <person name="Castanera R."/>
            <person name="Culley D."/>
            <person name="Daum C."/>
            <person name="Ezra D."/>
            <person name="Gonzalez J."/>
            <person name="Henrissat B."/>
            <person name="Kuo A."/>
            <person name="Liang C."/>
            <person name="Lipzen A."/>
            <person name="Lutzoni F."/>
            <person name="Magnuson J."/>
            <person name="Mondo S."/>
            <person name="Nolan M."/>
            <person name="Ohm R."/>
            <person name="Pangilinan J."/>
            <person name="Park H.-J."/>
            <person name="Ramirez L."/>
            <person name="Alfaro M."/>
            <person name="Sun H."/>
            <person name="Tritt A."/>
            <person name="Yoshinaga Y."/>
            <person name="Zwiers L.-H."/>
            <person name="Turgeon B."/>
            <person name="Goodwin S."/>
            <person name="Spatafora J."/>
            <person name="Crous P."/>
            <person name="Grigoriev I."/>
        </authorList>
    </citation>
    <scope>NUCLEOTIDE SEQUENCE</scope>
    <source>
        <strain evidence="1">CBS 107.79</strain>
    </source>
</reference>
<proteinExistence type="predicted"/>
<protein>
    <submittedName>
        <fullName evidence="1">Uncharacterized protein</fullName>
    </submittedName>
</protein>
<dbReference type="OrthoDB" id="3811291at2759"/>
<sequence>MYPPSNPEGYALIVPITTGYNGEVPTTKEILKRALQFQYCKGAEFKNSTTISPYLDYQPATRHRYRCTGIKQCEFLDNDIATCSHTVVNDALYMQIRELQSGVPGHDDSAKAKASSMYLGVMKRFQQRPCHDWRPECRPVVRFQRNKVYFSFNIL</sequence>
<name>A0A6A5VEP3_9PLEO</name>